<dbReference type="eggNOG" id="COG2380">
    <property type="taxonomic scope" value="Bacteria"/>
</dbReference>
<keyword evidence="2" id="KW-1185">Reference proteome</keyword>
<dbReference type="EMBL" id="CP007034">
    <property type="protein sequence ID" value="AHF13996.1"/>
    <property type="molecule type" value="Genomic_DNA"/>
</dbReference>
<sequence length="434" mass="50738">MAILYIINNKIEFRRGKYQQLDTTKLGKYYYFCSLKYADFKIFMGKILEFIQQHSAGKYFCYGSKKVSLDDNINDVLSFDDKTVSEAKKSVFAETDSTRIHMVTINPVFIQGCTPIFRFFLDGSRRTYKVDDIAIGKKIFPIVAGQIIVGCCERKDRETFKPYLLHHRIVLSMPTDFDIDDENNNNNFCKLYCENVNSHLSSFPFLAEHNIRLHDLFLYETDGFTEELGKNKYLSRAVAKIQNEMTDEEQIVVNDLCENNLLDDDNFLLKDGSIEYNPRFSNMDMSKWNLLRSNYKYVVGVSKSFDPELIPDFEGHKLSKTIAGLKPFQRTKVYRYESQHSGGFFAVWYLRLRNSDFRETNFSDIVKCEMVLNNESDQIRTALIDLISANIIREAYPVCFGNDSRWANHLYPIYLTETFCKSHYANNEIIYKLF</sequence>
<dbReference type="InterPro" id="IPR012337">
    <property type="entry name" value="RNaseH-like_sf"/>
</dbReference>
<dbReference type="PATRIC" id="fig|880074.11.peg.2576"/>
<gene>
    <name evidence="1" type="ORF">BARVI_12485</name>
</gene>
<dbReference type="AlphaFoldDB" id="W0EY20"/>
<dbReference type="KEGG" id="bvs:BARVI_12485"/>
<protein>
    <submittedName>
        <fullName evidence="1">Uncharacterized protein</fullName>
    </submittedName>
</protein>
<dbReference type="Proteomes" id="UP000018901">
    <property type="component" value="Chromosome"/>
</dbReference>
<evidence type="ECO:0000313" key="2">
    <source>
        <dbReference type="Proteomes" id="UP000018901"/>
    </source>
</evidence>
<accession>W0EY20</accession>
<dbReference type="HOGENOM" id="CLU_715414_0_0_10"/>
<evidence type="ECO:0000313" key="1">
    <source>
        <dbReference type="EMBL" id="AHF13996.1"/>
    </source>
</evidence>
<proteinExistence type="predicted"/>
<name>W0EY20_9BACT</name>
<organism evidence="1 2">
    <name type="scientific">Barnesiella viscericola DSM 18177</name>
    <dbReference type="NCBI Taxonomy" id="880074"/>
    <lineage>
        <taxon>Bacteria</taxon>
        <taxon>Pseudomonadati</taxon>
        <taxon>Bacteroidota</taxon>
        <taxon>Bacteroidia</taxon>
        <taxon>Bacteroidales</taxon>
        <taxon>Barnesiellaceae</taxon>
        <taxon>Barnesiella</taxon>
    </lineage>
</organism>
<reference evidence="1 2" key="1">
    <citation type="submission" date="2013-12" db="EMBL/GenBank/DDBJ databases">
        <authorList>
            <consortium name="DOE Joint Genome Institute"/>
            <person name="Eisen J."/>
            <person name="Huntemann M."/>
            <person name="Han J."/>
            <person name="Chen A."/>
            <person name="Kyrpides N."/>
            <person name="Mavromatis K."/>
            <person name="Markowitz V."/>
            <person name="Palaniappan K."/>
            <person name="Ivanova N."/>
            <person name="Schaumberg A."/>
            <person name="Pati A."/>
            <person name="Liolios K."/>
            <person name="Nordberg H.P."/>
            <person name="Cantor M.N."/>
            <person name="Hua S.X."/>
            <person name="Woyke T."/>
        </authorList>
    </citation>
    <scope>NUCLEOTIDE SEQUENCE [LARGE SCALE GENOMIC DNA]</scope>
    <source>
        <strain evidence="2">DSM 18177</strain>
    </source>
</reference>
<dbReference type="SUPFAM" id="SSF53098">
    <property type="entry name" value="Ribonuclease H-like"/>
    <property type="match status" value="1"/>
</dbReference>